<dbReference type="Gene3D" id="3.80.10.10">
    <property type="entry name" value="Ribonuclease Inhibitor"/>
    <property type="match status" value="11"/>
</dbReference>
<dbReference type="Gene3D" id="2.60.40.4270">
    <property type="entry name" value="Listeria-Bacteroides repeat domain"/>
    <property type="match status" value="2"/>
</dbReference>
<dbReference type="PANTHER" id="PTHR45661">
    <property type="entry name" value="SURFACE ANTIGEN"/>
    <property type="match status" value="1"/>
</dbReference>
<accession>A0A940ICR3</accession>
<dbReference type="Proteomes" id="UP000727857">
    <property type="component" value="Unassembled WGS sequence"/>
</dbReference>
<dbReference type="Pfam" id="PF09479">
    <property type="entry name" value="Flg_new"/>
    <property type="match status" value="4"/>
</dbReference>
<evidence type="ECO:0000313" key="2">
    <source>
        <dbReference type="EMBL" id="MBO8424314.1"/>
    </source>
</evidence>
<evidence type="ECO:0000256" key="1">
    <source>
        <dbReference type="ARBA" id="ARBA00004196"/>
    </source>
</evidence>
<dbReference type="SUPFAM" id="SSF52058">
    <property type="entry name" value="L domain-like"/>
    <property type="match status" value="5"/>
</dbReference>
<feature type="non-terminal residue" evidence="2">
    <location>
        <position position="1"/>
    </location>
</feature>
<gene>
    <name evidence="2" type="ORF">IAB16_04795</name>
</gene>
<dbReference type="InterPro" id="IPR042229">
    <property type="entry name" value="Listeria/Bacterioides_rpt_sf"/>
</dbReference>
<name>A0A940ICR3_9FIRM</name>
<comment type="caution">
    <text evidence="2">The sequence shown here is derived from an EMBL/GenBank/DDBJ whole genome shotgun (WGS) entry which is preliminary data.</text>
</comment>
<dbReference type="Pfam" id="PF13306">
    <property type="entry name" value="LRR_5"/>
    <property type="match status" value="14"/>
</dbReference>
<dbReference type="Gene3D" id="3.40.50.12480">
    <property type="match status" value="1"/>
</dbReference>
<proteinExistence type="predicted"/>
<dbReference type="PANTHER" id="PTHR45661:SF3">
    <property type="entry name" value="IG-LIKE DOMAIN-CONTAINING PROTEIN"/>
    <property type="match status" value="1"/>
</dbReference>
<dbReference type="InterPro" id="IPR026906">
    <property type="entry name" value="LRR_5"/>
</dbReference>
<reference evidence="2" key="2">
    <citation type="journal article" date="2021" name="PeerJ">
        <title>Extensive microbial diversity within the chicken gut microbiome revealed by metagenomics and culture.</title>
        <authorList>
            <person name="Gilroy R."/>
            <person name="Ravi A."/>
            <person name="Getino M."/>
            <person name="Pursley I."/>
            <person name="Horton D.L."/>
            <person name="Alikhan N.F."/>
            <person name="Baker D."/>
            <person name="Gharbi K."/>
            <person name="Hall N."/>
            <person name="Watson M."/>
            <person name="Adriaenssens E.M."/>
            <person name="Foster-Nyarko E."/>
            <person name="Jarju S."/>
            <person name="Secka A."/>
            <person name="Antonio M."/>
            <person name="Oren A."/>
            <person name="Chaudhuri R.R."/>
            <person name="La Ragione R."/>
            <person name="Hildebrand F."/>
            <person name="Pallen M.J."/>
        </authorList>
    </citation>
    <scope>NUCLEOTIDE SEQUENCE</scope>
    <source>
        <strain evidence="2">517</strain>
    </source>
</reference>
<dbReference type="GO" id="GO:0030313">
    <property type="term" value="C:cell envelope"/>
    <property type="evidence" value="ECO:0007669"/>
    <property type="project" value="UniProtKB-SubCell"/>
</dbReference>
<dbReference type="EMBL" id="JADINF010000120">
    <property type="protein sequence ID" value="MBO8424314.1"/>
    <property type="molecule type" value="Genomic_DNA"/>
</dbReference>
<sequence>EYLGAAEAPAETPVRNGYRFTGWNKDFDVVESDLEVTAMFEPNLYSIKVYDGNNPANPNAYRIVENVAFDSLITLTEPTYSGYKFAGWYTDNAYVNEWKINEQPLDRYEIRDGVVLTLYAKWIRLYIVNFYDEAGTISVASFEIESGLAFDEASAPALTEKTGYTVAWHLYSAGTVSEAAYVWSTPVTSNIDLIPKYTPIEYTVRFYFPDVLYATRTVPYGGKIENVPEPTYQNGRTFVRWLVDVKELVVDRDYDIRSEYTVAEYDAVWMNGAGGQIAVTKVKHGSSAVFPSSQYELPAKTGYTFVSWQAQGNQDIYNVTGNITLDPVFAKNSYSVKFRNPLTNEVYYQNVYGGTGTTAEQILEYYTFISLDTIVDVPSEVGKDFLGWYVTRGSEKILLGYSSVAGAARWSLYSASATEDATALSGTIIVTGENYYYTEVSNVEYYLVNDLWRDQVEALVEIDGVWHRVRDASSDPVAIGSGTLTFAGGLFYAVENDLTFESEFTASVYEFTYHTGLYGDDGKETVITERYTHGSVVRAPAIGEKEGSVFIGWYTEEAFVNSYVFGSPATAGATLYARWEAQTLSKGVAYKLNGDGTAYIACGVDENDIPDDGIFVVANYYMNKPVTGVDAEAFSGEWRMHGIVLPATLVSIGPNAFMNAVNLVSVEIPENVKTIPDNCFNGCESLVSVVFPANSSLVSIGAGAFRNCILLNSSMTESSEASFPATLTSIGASAFNGCASFTEIVIPSGVTDIGDNAFFACSALRYAVFERQTPCNIGANVFTRNGNDYNAFRIYVPDVQTYTAANVSENWKALAAKLYSSANVDDDGEWTYVTGAGNAVLQQYIGNETVVTVPSSIIVNGAAVKVTGLADNVFGSTVTEVALPAGVTISAETFLSATSLTAIALESANITVSPEYLSKAYSESATLKTLILRDSSLTLAELFAGSAPVNLKNLILEFNGDMTPSAYANNQYITYVRIGEFVTDVSANAFSGDTALQTVFFAGSLCNEIGDNAFNGCISLTSFRYLTEDNEGLPTAISDVGSDAFTGTPWISAHSDEFVIVGDGILYKYNGSASIITIPAEVKTIAPYAFYANSHIAVVLAEDGSALTTIGEYAFAECASLEAVVIPSRVTLIMENAFYNDAKLATVVVLPGTAPELRGNAFTSTDIITVYSVGAYYNWIAGAINVQVSNIVTDAEAGFVYSNADVSAGGGLLIIKAIDASGQTVIPQQIGNSNVNQIADYALLRSTTELTVDSSLRPVGATDGGKVFAGVTKLTSLTIYYKGGAGGSVGIAASLKSLVDKNTLLTEIRLDGNASVAELFGSEGALPANIVSVILTGFAAGADNVIADDFLYNCAYVENIYIETENTLIRLEETNEADNVLDATVGANAFRGTAWMDNYSGDFITVLGGNLIDYKGFGAVAEIPEGVERINGGAFATAGDVTVVFIPASVTDIGDKAFYGATNIVKVFMRGATAPALGSQPFGSDPEIFIPTGSESAYASSAWASYNKTSVDYAHIINYVRETGDNVFEQIIFDENGGKLLLYRQYTEIYGADGELEGVVDGTEITVTDKVVVEGGDRVVATIGANAFVHTVTSVGVSLRSTLTENAFANITALDKLICYDVAGEPKQAVTLWRIVTDKGIREIEYDGSVTLDELLGTTDGAYSRPATLTAITISDGVTETVMELLAGWSGITYVSFPASVEKVGPNSLEDTAWYSNYNSNAVILGGGVLYKYKGTDSIVVIPANVRIINTGAFSTLVWNENAGDWDTYGTLKVSRIRFESGSVATTILDYAFAGCSMLNSITLPSSMKYIADNAFDGTQFEVANDMLIVRGDTGGATLVKYYGSATRVELPTEVKVISASAFEGNAAIVTITYAAAGSLLTTICDNAFFGCVNLKNVILPASLASVGRGAFHNTRWLADLINVGTEDATIQSVLYQKIVKSSNSTYTVSASVRSVTPGALEAVSFEIAGVNYSVDPQIGTVELAPGAYISSEELYSLLSTKGVDKFVSDGSRSLSSLIGGREPLSNIIKLGFRPETTEIAENYAYGWSNVTVVDTVSSNVKKIGAGAFAGTAWYESKNDEFVINGGILIKYNGDGGYVTVGAPGTTFIRGFTADAFRGNTAITEIIFGEHAADITEIPAEAFLGCTSLVNVVLPPNIAVYGENAFAGTPWLTDTAADENGYVVIDGSLIAYVGESSEVVVPQGTEYIYPYVFRNNENIVSVAFDRYSLVSEIEANTFLNCVNLISVTLSESVLYVDRTAFTNTAWLNSNDILYYVDSYNGIKRAVLYVGAGGVVRIPSDVTEIAPDAFRGVTTITGVVFTENTKITEIPAGAFEGCTSLATVTLVSAIKTIGDNAFAGTPYLSALTGEFVVVNGKLVRYGGSATDITLPATVASIDSAAFAGNATITSVDMSATSVTFIPEGAFLDCSELATVILPTSVTYVGENAFAGTALMSAFEASEENYLTVASGDKLLLVAAKKDITDVVVPEGVGYLPAYLFGGNANIVSVTFSAPVTAEAGAFVGCSALQTVNGIEFLTAEGDVFSGTRYAIQAATDGFIVINGVLSSYTGAGGDIVIPTGVEVVKAGVFTGNASITSVSFENIDRDVTIEAEAFRNCVNLVSVTFSSEYDIESVGYRAFYNTYWAKNYPSDILVVNNRALAYFAEGTSVRITADINEIAPGVFAGNKNIATLVFDMRTETVTIPEGAFMNCTSLNSITFPGSNIVIEKDAFYGTSWYTRQSSAYITVNGMLIAYKGSSPDIVIPANVTHIYDYVFGGNDDIVSLSFASSIRLTSLYGTAFAGCGSLTTVNLPASLNYLELTAFEGTPWLAAQGDMIIVGTKLLAYRGAGGAVVIPTSVQSIGEKVFTGNTAITSVSFALGSYVTSIPAEAFMGCTALASVTFPEGILNVGQDAFKGTPWYDSLKEGTGLKDGAYILNGRLLFYKGDATSYTVPAEVNAIADNAFSGTTVKEIIVTSADPGALNPGSGLDGMNIYVPADSLLAYRNHTYWLRYALKLQASAAQGA</sequence>
<protein>
    <submittedName>
        <fullName evidence="2">Leucine-rich repeat protein</fullName>
    </submittedName>
</protein>
<dbReference type="InterPro" id="IPR013378">
    <property type="entry name" value="InlB-like_B-rpt"/>
</dbReference>
<organism evidence="2 3">
    <name type="scientific">Candidatus Stercoripulliclostridium pullicola</name>
    <dbReference type="NCBI Taxonomy" id="2840953"/>
    <lineage>
        <taxon>Bacteria</taxon>
        <taxon>Bacillati</taxon>
        <taxon>Bacillota</taxon>
        <taxon>Clostridia</taxon>
        <taxon>Eubacteriales</taxon>
        <taxon>Candidatus Stercoripulliclostridium</taxon>
    </lineage>
</organism>
<comment type="subcellular location">
    <subcellularLocation>
        <location evidence="1">Cell envelope</location>
    </subcellularLocation>
</comment>
<evidence type="ECO:0000313" key="3">
    <source>
        <dbReference type="Proteomes" id="UP000727857"/>
    </source>
</evidence>
<dbReference type="InterPro" id="IPR053139">
    <property type="entry name" value="Surface_bspA-like"/>
</dbReference>
<reference evidence="2" key="1">
    <citation type="submission" date="2020-10" db="EMBL/GenBank/DDBJ databases">
        <authorList>
            <person name="Gilroy R."/>
        </authorList>
    </citation>
    <scope>NUCLEOTIDE SEQUENCE</scope>
    <source>
        <strain evidence="2">517</strain>
    </source>
</reference>
<dbReference type="InterPro" id="IPR032675">
    <property type="entry name" value="LRR_dom_sf"/>
</dbReference>